<dbReference type="Proteomes" id="UP000248423">
    <property type="component" value="Unassembled WGS sequence"/>
</dbReference>
<evidence type="ECO:0000313" key="1">
    <source>
        <dbReference type="EMBL" id="PYI02147.1"/>
    </source>
</evidence>
<protein>
    <submittedName>
        <fullName evidence="1">Uncharacterized protein</fullName>
    </submittedName>
</protein>
<dbReference type="VEuPathDB" id="FungiDB:BO78DRAFT_228165"/>
<sequence length="206" mass="23048">MSGSSRPAQCKRSVCQAGRRLASVGHNGGYLLLCPTASQPRVEETNYEAGKRRGSVHFRPGGAVSSPSRPSLVSLSLLLVAGPGSWELICLDCGGRDTRAACWMQVWERTSSESRILSRWPVDPGWRGIQSSGGRLGLDRYPCLGSMDDRRPCWLLRVTARKSIFYWRIYLLNDLATQVVHTIEFFLGIKSPKVAEREKKCKQWHL</sequence>
<dbReference type="OrthoDB" id="10559248at2759"/>
<accession>A0A319DWH4</accession>
<gene>
    <name evidence="1" type="ORF">BO78DRAFT_228165</name>
</gene>
<dbReference type="EMBL" id="KZ826400">
    <property type="protein sequence ID" value="PYI02147.1"/>
    <property type="molecule type" value="Genomic_DNA"/>
</dbReference>
<proteinExistence type="predicted"/>
<evidence type="ECO:0000313" key="2">
    <source>
        <dbReference type="Proteomes" id="UP000248423"/>
    </source>
</evidence>
<organism evidence="1 2">
    <name type="scientific">Aspergillus sclerotiicarbonarius (strain CBS 121057 / IBT 28362)</name>
    <dbReference type="NCBI Taxonomy" id="1448318"/>
    <lineage>
        <taxon>Eukaryota</taxon>
        <taxon>Fungi</taxon>
        <taxon>Dikarya</taxon>
        <taxon>Ascomycota</taxon>
        <taxon>Pezizomycotina</taxon>
        <taxon>Eurotiomycetes</taxon>
        <taxon>Eurotiomycetidae</taxon>
        <taxon>Eurotiales</taxon>
        <taxon>Aspergillaceae</taxon>
        <taxon>Aspergillus</taxon>
        <taxon>Aspergillus subgen. Circumdati</taxon>
    </lineage>
</organism>
<reference evidence="1 2" key="1">
    <citation type="submission" date="2018-02" db="EMBL/GenBank/DDBJ databases">
        <title>The genomes of Aspergillus section Nigri reveals drivers in fungal speciation.</title>
        <authorList>
            <consortium name="DOE Joint Genome Institute"/>
            <person name="Vesth T.C."/>
            <person name="Nybo J."/>
            <person name="Theobald S."/>
            <person name="Brandl J."/>
            <person name="Frisvad J.C."/>
            <person name="Nielsen K.F."/>
            <person name="Lyhne E.K."/>
            <person name="Kogle M.E."/>
            <person name="Kuo A."/>
            <person name="Riley R."/>
            <person name="Clum A."/>
            <person name="Nolan M."/>
            <person name="Lipzen A."/>
            <person name="Salamov A."/>
            <person name="Henrissat B."/>
            <person name="Wiebenga A."/>
            <person name="De vries R.P."/>
            <person name="Grigoriev I.V."/>
            <person name="Mortensen U.H."/>
            <person name="Andersen M.R."/>
            <person name="Baker S.E."/>
        </authorList>
    </citation>
    <scope>NUCLEOTIDE SEQUENCE [LARGE SCALE GENOMIC DNA]</scope>
    <source>
        <strain evidence="1 2">CBS 121057</strain>
    </source>
</reference>
<dbReference type="AlphaFoldDB" id="A0A319DWH4"/>
<keyword evidence="2" id="KW-1185">Reference proteome</keyword>
<name>A0A319DWH4_ASPSB</name>